<sequence length="549" mass="59773">MLNLVSGSRRRATSSASAHSNRSSDENNGQGDDDTLVVEPDQGNVLMHIISQLRPGADLSRVVLPTFILEPRSMLERITNFMCHPEMLLPIPNIEDPTERFVSVVKFYLSGWHIRPPGVKKPLNPILGEIFSCYWDFPDNTRAYYISEQTSHHPPKSSYFYMVPEYNIRVDGTLKPRSRFLGNSAASLMEGTAILSLLNRGKDGKPERYILTQPNMYARGILFGKMKYELGDHSFVRCPELGLTADIEFKTKGWVGGTYNAIGGTVKNENTGEVLYELSGLWSEEMTIKNVKTGHKDMFFNALKSKPSPPSVRPIEEQEARESQRLWQRTASAVKERNHELATDEKTKVEDMQREEAAARTQDGVEWTPRLFRRVNGGPGGSEEGEEDLEWIINAQIDGETPQAQADQILAIYPVLPGQTSKRESKIPIIPAHKSVEKSPGATASNTGAAGASGAAGAAGAANAAGAASTPAVKSGDLIDVGDGESSKPSAAPLASDGADKISELLSSTGKPAPAGPLMDFNKDLDKHLPTIKRSDTSGSQDIFHDAGN</sequence>
<keyword evidence="4" id="KW-0446">Lipid-binding</keyword>
<feature type="compositionally biased region" description="Low complexity" evidence="6">
    <location>
        <begin position="439"/>
        <end position="454"/>
    </location>
</feature>
<dbReference type="Pfam" id="PF01237">
    <property type="entry name" value="Oxysterol_BP"/>
    <property type="match status" value="2"/>
</dbReference>
<dbReference type="InterPro" id="IPR037239">
    <property type="entry name" value="OSBP_sf"/>
</dbReference>
<evidence type="ECO:0000313" key="7">
    <source>
        <dbReference type="EMBL" id="KIH88475.1"/>
    </source>
</evidence>
<dbReference type="InterPro" id="IPR018494">
    <property type="entry name" value="Oxysterol-bd_CS"/>
</dbReference>
<feature type="region of interest" description="Disordered" evidence="6">
    <location>
        <begin position="1"/>
        <end position="38"/>
    </location>
</feature>
<dbReference type="OrthoDB" id="14833at2759"/>
<dbReference type="PROSITE" id="PS01013">
    <property type="entry name" value="OSBP"/>
    <property type="match status" value="1"/>
</dbReference>
<feature type="compositionally biased region" description="Basic and acidic residues" evidence="6">
    <location>
        <begin position="521"/>
        <end position="536"/>
    </location>
</feature>
<dbReference type="HOGENOM" id="CLU_012334_4_1_1"/>
<dbReference type="Gene3D" id="2.40.160.120">
    <property type="match status" value="1"/>
</dbReference>
<dbReference type="Gene3D" id="1.10.287.2720">
    <property type="match status" value="1"/>
</dbReference>
<evidence type="ECO:0000256" key="4">
    <source>
        <dbReference type="ARBA" id="ARBA00023121"/>
    </source>
</evidence>
<evidence type="ECO:0000256" key="1">
    <source>
        <dbReference type="ARBA" id="ARBA00008842"/>
    </source>
</evidence>
<comment type="similarity">
    <text evidence="1 5">Belongs to the OSBP family.</text>
</comment>
<evidence type="ECO:0000256" key="2">
    <source>
        <dbReference type="ARBA" id="ARBA00022448"/>
    </source>
</evidence>
<evidence type="ECO:0000256" key="5">
    <source>
        <dbReference type="RuleBase" id="RU003844"/>
    </source>
</evidence>
<dbReference type="GO" id="GO:0005829">
    <property type="term" value="C:cytosol"/>
    <property type="evidence" value="ECO:0007669"/>
    <property type="project" value="TreeGrafter"/>
</dbReference>
<dbReference type="VEuPathDB" id="FungiDB:SPBR_06753"/>
<comment type="caution">
    <text evidence="7">The sequence shown here is derived from an EMBL/GenBank/DDBJ whole genome shotgun (WGS) entry which is preliminary data.</text>
</comment>
<feature type="region of interest" description="Disordered" evidence="6">
    <location>
        <begin position="478"/>
        <end position="549"/>
    </location>
</feature>
<dbReference type="GeneID" id="63679930"/>
<evidence type="ECO:0000256" key="6">
    <source>
        <dbReference type="SAM" id="MobiDB-lite"/>
    </source>
</evidence>
<dbReference type="EMBL" id="AWTV01000009">
    <property type="protein sequence ID" value="KIH88475.1"/>
    <property type="molecule type" value="Genomic_DNA"/>
</dbReference>
<dbReference type="FunFam" id="1.10.287.2720:FF:000001">
    <property type="entry name" value="Oxysterol-binding OBPalpha"/>
    <property type="match status" value="1"/>
</dbReference>
<evidence type="ECO:0008006" key="9">
    <source>
        <dbReference type="Google" id="ProtNLM"/>
    </source>
</evidence>
<proteinExistence type="inferred from homology"/>
<dbReference type="Gene3D" id="3.30.70.3490">
    <property type="match status" value="1"/>
</dbReference>
<feature type="region of interest" description="Disordered" evidence="6">
    <location>
        <begin position="424"/>
        <end position="454"/>
    </location>
</feature>
<dbReference type="GO" id="GO:0006869">
    <property type="term" value="P:lipid transport"/>
    <property type="evidence" value="ECO:0007669"/>
    <property type="project" value="UniProtKB-KW"/>
</dbReference>
<dbReference type="SUPFAM" id="SSF144000">
    <property type="entry name" value="Oxysterol-binding protein-like"/>
    <property type="match status" value="1"/>
</dbReference>
<dbReference type="Proteomes" id="UP000031575">
    <property type="component" value="Unassembled WGS sequence"/>
</dbReference>
<keyword evidence="8" id="KW-1185">Reference proteome</keyword>
<evidence type="ECO:0000256" key="3">
    <source>
        <dbReference type="ARBA" id="ARBA00023055"/>
    </source>
</evidence>
<evidence type="ECO:0000313" key="8">
    <source>
        <dbReference type="Proteomes" id="UP000031575"/>
    </source>
</evidence>
<protein>
    <recommendedName>
        <fullName evidence="9">Oxysterol-binding protein</fullName>
    </recommendedName>
</protein>
<organism evidence="7 8">
    <name type="scientific">Sporothrix brasiliensis 5110</name>
    <dbReference type="NCBI Taxonomy" id="1398154"/>
    <lineage>
        <taxon>Eukaryota</taxon>
        <taxon>Fungi</taxon>
        <taxon>Dikarya</taxon>
        <taxon>Ascomycota</taxon>
        <taxon>Pezizomycotina</taxon>
        <taxon>Sordariomycetes</taxon>
        <taxon>Sordariomycetidae</taxon>
        <taxon>Ophiostomatales</taxon>
        <taxon>Ophiostomataceae</taxon>
        <taxon>Sporothrix</taxon>
    </lineage>
</organism>
<dbReference type="GO" id="GO:0032934">
    <property type="term" value="F:sterol binding"/>
    <property type="evidence" value="ECO:0007669"/>
    <property type="project" value="TreeGrafter"/>
</dbReference>
<keyword evidence="2" id="KW-0813">Transport</keyword>
<dbReference type="GO" id="GO:0016020">
    <property type="term" value="C:membrane"/>
    <property type="evidence" value="ECO:0007669"/>
    <property type="project" value="TreeGrafter"/>
</dbReference>
<dbReference type="AlphaFoldDB" id="A0A0C2INB5"/>
<dbReference type="PANTHER" id="PTHR10972">
    <property type="entry name" value="OXYSTEROL-BINDING PROTEIN-RELATED"/>
    <property type="match status" value="1"/>
</dbReference>
<name>A0A0C2INB5_9PEZI</name>
<gene>
    <name evidence="7" type="ORF">SPBR_06753</name>
</gene>
<dbReference type="GO" id="GO:0032541">
    <property type="term" value="C:cortical endoplasmic reticulum"/>
    <property type="evidence" value="ECO:0007669"/>
    <property type="project" value="TreeGrafter"/>
</dbReference>
<dbReference type="FunFam" id="2.40.160.120:FF:000007">
    <property type="entry name" value="Oxysterol binding protein"/>
    <property type="match status" value="1"/>
</dbReference>
<dbReference type="RefSeq" id="XP_040616485.1">
    <property type="nucleotide sequence ID" value="XM_040765009.1"/>
</dbReference>
<accession>A0A0C2INB5</accession>
<keyword evidence="3" id="KW-0445">Lipid transport</keyword>
<dbReference type="PANTHER" id="PTHR10972:SF102">
    <property type="entry name" value="OXYSTEROL-BINDING PROTEIN"/>
    <property type="match status" value="1"/>
</dbReference>
<dbReference type="InterPro" id="IPR000648">
    <property type="entry name" value="Oxysterol-bd"/>
</dbReference>
<reference evidence="7 8" key="1">
    <citation type="journal article" date="2014" name="BMC Genomics">
        <title>Comparative genomics of the major fungal agents of human and animal Sporotrichosis: Sporothrix schenckii and Sporothrix brasiliensis.</title>
        <authorList>
            <person name="Teixeira M.M."/>
            <person name="de Almeida L.G."/>
            <person name="Kubitschek-Barreira P."/>
            <person name="Alves F.L."/>
            <person name="Kioshima E.S."/>
            <person name="Abadio A.K."/>
            <person name="Fernandes L."/>
            <person name="Derengowski L.S."/>
            <person name="Ferreira K.S."/>
            <person name="Souza R.C."/>
            <person name="Ruiz J.C."/>
            <person name="de Andrade N.C."/>
            <person name="Paes H.C."/>
            <person name="Nicola A.M."/>
            <person name="Albuquerque P."/>
            <person name="Gerber A.L."/>
            <person name="Martins V.P."/>
            <person name="Peconick L.D."/>
            <person name="Neto A.V."/>
            <person name="Chaucanez C.B."/>
            <person name="Silva P.A."/>
            <person name="Cunha O.L."/>
            <person name="de Oliveira F.F."/>
            <person name="dos Santos T.C."/>
            <person name="Barros A.L."/>
            <person name="Soares M.A."/>
            <person name="de Oliveira L.M."/>
            <person name="Marini M.M."/>
            <person name="Villalobos-Duno H."/>
            <person name="Cunha M.M."/>
            <person name="de Hoog S."/>
            <person name="da Silveira J.F."/>
            <person name="Henrissat B."/>
            <person name="Nino-Vega G.A."/>
            <person name="Cisalpino P.S."/>
            <person name="Mora-Montes H.M."/>
            <person name="Almeida S.R."/>
            <person name="Stajich J.E."/>
            <person name="Lopes-Bezerra L.M."/>
            <person name="Vasconcelos A.T."/>
            <person name="Felipe M.S."/>
        </authorList>
    </citation>
    <scope>NUCLEOTIDE SEQUENCE [LARGE SCALE GENOMIC DNA]</scope>
    <source>
        <strain evidence="7 8">5110</strain>
    </source>
</reference>